<dbReference type="SUPFAM" id="SSF52833">
    <property type="entry name" value="Thioredoxin-like"/>
    <property type="match status" value="1"/>
</dbReference>
<dbReference type="InterPro" id="IPR010634">
    <property type="entry name" value="DUF1223"/>
</dbReference>
<name>A0A1H9ND65_9SPHI</name>
<evidence type="ECO:0000313" key="2">
    <source>
        <dbReference type="EMBL" id="SER33884.1"/>
    </source>
</evidence>
<dbReference type="RefSeq" id="WP_090883274.1">
    <property type="nucleotide sequence ID" value="NZ_FOGG01000007.1"/>
</dbReference>
<sequence>MKSFGKIALINAIIIAVVALTSFIWTSSATKKVVQQPINGKSFVVLELFTSEGCSSCPPAEELLAKIDRESKGKPVYVLGYHVDYFDNLGWKDVFGSPENTKRQQRYSSWLNSQVYTPQLVVNGAEEFIGSDEPKISKAINGQLLVKHAADLSLSSQQDDKAVTVKYEAKDVQPGEDLVLALVQKNGHTDVIRGENEGRSLSHIQIVRKTAMVALKEAHAGTATLSFPKDAEKQDWEVIGMIQNTKTGVISAAAKIEVNP</sequence>
<keyword evidence="1" id="KW-0812">Transmembrane</keyword>
<dbReference type="Pfam" id="PF06764">
    <property type="entry name" value="DUF1223"/>
    <property type="match status" value="1"/>
</dbReference>
<evidence type="ECO:0000313" key="3">
    <source>
        <dbReference type="Proteomes" id="UP000199572"/>
    </source>
</evidence>
<keyword evidence="1" id="KW-1133">Transmembrane helix</keyword>
<dbReference type="InterPro" id="IPR036249">
    <property type="entry name" value="Thioredoxin-like_sf"/>
</dbReference>
<protein>
    <recommendedName>
        <fullName evidence="4">DUF1223 domain-containing protein</fullName>
    </recommendedName>
</protein>
<accession>A0A1H9ND65</accession>
<dbReference type="STRING" id="390241.SAMN04488023_107173"/>
<reference evidence="2 3" key="1">
    <citation type="submission" date="2016-10" db="EMBL/GenBank/DDBJ databases">
        <authorList>
            <person name="de Groot N.N."/>
        </authorList>
    </citation>
    <scope>NUCLEOTIDE SEQUENCE [LARGE SCALE GENOMIC DNA]</scope>
    <source>
        <strain evidence="2 3">DSM 18610</strain>
    </source>
</reference>
<keyword evidence="3" id="KW-1185">Reference proteome</keyword>
<proteinExistence type="predicted"/>
<dbReference type="OrthoDB" id="9808254at2"/>
<evidence type="ECO:0000256" key="1">
    <source>
        <dbReference type="SAM" id="Phobius"/>
    </source>
</evidence>
<keyword evidence="1" id="KW-0472">Membrane</keyword>
<gene>
    <name evidence="2" type="ORF">SAMN04488023_107173</name>
</gene>
<dbReference type="PANTHER" id="PTHR36057:SF1">
    <property type="entry name" value="LIPOPROTEIN LIPID ATTACHMENT SITE-LIKE PROTEIN, PUTATIVE (DUF1223)-RELATED"/>
    <property type="match status" value="1"/>
</dbReference>
<feature type="transmembrane region" description="Helical" evidence="1">
    <location>
        <begin position="7"/>
        <end position="25"/>
    </location>
</feature>
<dbReference type="Proteomes" id="UP000199572">
    <property type="component" value="Unassembled WGS sequence"/>
</dbReference>
<evidence type="ECO:0008006" key="4">
    <source>
        <dbReference type="Google" id="ProtNLM"/>
    </source>
</evidence>
<dbReference type="AlphaFoldDB" id="A0A1H9ND65"/>
<dbReference type="PANTHER" id="PTHR36057">
    <property type="match status" value="1"/>
</dbReference>
<organism evidence="2 3">
    <name type="scientific">Pedobacter rhizosphaerae</name>
    <dbReference type="NCBI Taxonomy" id="390241"/>
    <lineage>
        <taxon>Bacteria</taxon>
        <taxon>Pseudomonadati</taxon>
        <taxon>Bacteroidota</taxon>
        <taxon>Sphingobacteriia</taxon>
        <taxon>Sphingobacteriales</taxon>
        <taxon>Sphingobacteriaceae</taxon>
        <taxon>Pedobacter</taxon>
    </lineage>
</organism>
<dbReference type="EMBL" id="FOGG01000007">
    <property type="protein sequence ID" value="SER33884.1"/>
    <property type="molecule type" value="Genomic_DNA"/>
</dbReference>